<proteinExistence type="predicted"/>
<dbReference type="Gene3D" id="3.40.50.2000">
    <property type="entry name" value="Glycogen Phosphorylase B"/>
    <property type="match status" value="2"/>
</dbReference>
<dbReference type="PANTHER" id="PTHR45947">
    <property type="entry name" value="SULFOQUINOVOSYL TRANSFERASE SQD2"/>
    <property type="match status" value="1"/>
</dbReference>
<dbReference type="Pfam" id="PF00534">
    <property type="entry name" value="Glycos_transf_1"/>
    <property type="match status" value="1"/>
</dbReference>
<evidence type="ECO:0000313" key="2">
    <source>
        <dbReference type="EMBL" id="AFY96790.1"/>
    </source>
</evidence>
<feature type="domain" description="Glycosyl transferase family 1" evidence="1">
    <location>
        <begin position="191"/>
        <end position="353"/>
    </location>
</feature>
<dbReference type="eggNOG" id="COG0438">
    <property type="taxonomic scope" value="Bacteria"/>
</dbReference>
<dbReference type="PATRIC" id="fig|1173020.3.peg.6843"/>
<dbReference type="RefSeq" id="WP_015162865.1">
    <property type="nucleotide sequence ID" value="NC_019697.1"/>
</dbReference>
<organism evidence="2 3">
    <name type="scientific">Chamaesiphon minutus (strain ATCC 27169 / PCC 6605)</name>
    <dbReference type="NCBI Taxonomy" id="1173020"/>
    <lineage>
        <taxon>Bacteria</taxon>
        <taxon>Bacillati</taxon>
        <taxon>Cyanobacteriota</taxon>
        <taxon>Cyanophyceae</taxon>
        <taxon>Gomontiellales</taxon>
        <taxon>Chamaesiphonaceae</taxon>
        <taxon>Chamaesiphon</taxon>
    </lineage>
</organism>
<keyword evidence="3" id="KW-1185">Reference proteome</keyword>
<dbReference type="AlphaFoldDB" id="K9UPS2"/>
<accession>K9UPS2</accession>
<keyword evidence="2" id="KW-0808">Transferase</keyword>
<evidence type="ECO:0000313" key="3">
    <source>
        <dbReference type="Proteomes" id="UP000010366"/>
    </source>
</evidence>
<reference evidence="2 3" key="1">
    <citation type="submission" date="2012-05" db="EMBL/GenBank/DDBJ databases">
        <title>Finished chromosome of genome of Chamaesiphon sp. PCC 6605.</title>
        <authorList>
            <consortium name="US DOE Joint Genome Institute"/>
            <person name="Gugger M."/>
            <person name="Coursin T."/>
            <person name="Rippka R."/>
            <person name="Tandeau De Marsac N."/>
            <person name="Huntemann M."/>
            <person name="Wei C.-L."/>
            <person name="Han J."/>
            <person name="Detter J.C."/>
            <person name="Han C."/>
            <person name="Tapia R."/>
            <person name="Chen A."/>
            <person name="Kyrpides N."/>
            <person name="Mavromatis K."/>
            <person name="Markowitz V."/>
            <person name="Szeto E."/>
            <person name="Ivanova N."/>
            <person name="Pagani I."/>
            <person name="Pati A."/>
            <person name="Goodwin L."/>
            <person name="Nordberg H.P."/>
            <person name="Cantor M.N."/>
            <person name="Hua S.X."/>
            <person name="Woyke T."/>
            <person name="Kerfeld C.A."/>
        </authorList>
    </citation>
    <scope>NUCLEOTIDE SEQUENCE [LARGE SCALE GENOMIC DNA]</scope>
    <source>
        <strain evidence="3">ATCC 27169 / PCC 6605</strain>
    </source>
</reference>
<dbReference type="CDD" id="cd03801">
    <property type="entry name" value="GT4_PimA-like"/>
    <property type="match status" value="1"/>
</dbReference>
<dbReference type="InterPro" id="IPR001296">
    <property type="entry name" value="Glyco_trans_1"/>
</dbReference>
<dbReference type="KEGG" id="cmp:Cha6605_5944"/>
<dbReference type="InterPro" id="IPR050194">
    <property type="entry name" value="Glycosyltransferase_grp1"/>
</dbReference>
<dbReference type="HOGENOM" id="CLU_009583_5_1_3"/>
<dbReference type="EMBL" id="CP003600">
    <property type="protein sequence ID" value="AFY96790.1"/>
    <property type="molecule type" value="Genomic_DNA"/>
</dbReference>
<dbReference type="OrthoDB" id="9790710at2"/>
<dbReference type="SUPFAM" id="SSF53756">
    <property type="entry name" value="UDP-Glycosyltransferase/glycogen phosphorylase"/>
    <property type="match status" value="1"/>
</dbReference>
<sequence length="389" mass="43540">MHDIRIAWLLPVAWFYWQPAIAELTKFFPNTTVFTGLFPGFAKGLEGGLKVEVVGEFKVIEIAKDENSYGDNFTYLSPKIIGHLLKLRPQVIFSSSFGIWTMIALLLKPLFWWRVIIAYEGCSPGVDYRNSAARLFVRRLMIWMADAYITNSNAGSEYLIEILKAKKELVFVQPYEIPDEHTLPAIAEGEQLEQLNLPPHQPVFLFVGQIIPRKGLPLLLQACSLLQARGYQQFTLLVVGNGPQQQELETFCQEHHLSDRVRWAGRVNFDKIGTYFHNADVFVLPTLEDTWGVVTLEAMLLGKPILCSSGAGTSELVVSGENGYVFTPEDPDKLADLMQLFLDDPTLILAMGARSQQIMAQYTPLAAAQCMAEVAELVMANRADLPASI</sequence>
<dbReference type="STRING" id="1173020.Cha6605_5944"/>
<name>K9UPS2_CHAP6</name>
<dbReference type="GO" id="GO:0016757">
    <property type="term" value="F:glycosyltransferase activity"/>
    <property type="evidence" value="ECO:0007669"/>
    <property type="project" value="InterPro"/>
</dbReference>
<gene>
    <name evidence="2" type="ORF">Cha6605_5944</name>
</gene>
<dbReference type="Proteomes" id="UP000010366">
    <property type="component" value="Chromosome"/>
</dbReference>
<protein>
    <submittedName>
        <fullName evidence="2">Glycosyltransferase</fullName>
    </submittedName>
</protein>
<evidence type="ECO:0000259" key="1">
    <source>
        <dbReference type="Pfam" id="PF00534"/>
    </source>
</evidence>
<dbReference type="PANTHER" id="PTHR45947:SF3">
    <property type="entry name" value="SULFOQUINOVOSYL TRANSFERASE SQD2"/>
    <property type="match status" value="1"/>
</dbReference>